<dbReference type="InterPro" id="IPR019434">
    <property type="entry name" value="DUF2423"/>
</dbReference>
<name>A0AAN7CYD9_9PEZI</name>
<dbReference type="Proteomes" id="UP001303647">
    <property type="component" value="Unassembled WGS sequence"/>
</dbReference>
<dbReference type="PANTHER" id="PTHR28219">
    <property type="entry name" value="UPF0642 PROTEIN YBL028C"/>
    <property type="match status" value="1"/>
</dbReference>
<reference evidence="3" key="2">
    <citation type="submission" date="2023-05" db="EMBL/GenBank/DDBJ databases">
        <authorList>
            <consortium name="Lawrence Berkeley National Laboratory"/>
            <person name="Steindorff A."/>
            <person name="Hensen N."/>
            <person name="Bonometti L."/>
            <person name="Westerberg I."/>
            <person name="Brannstrom I.O."/>
            <person name="Guillou S."/>
            <person name="Cros-Aarteil S."/>
            <person name="Calhoun S."/>
            <person name="Haridas S."/>
            <person name="Kuo A."/>
            <person name="Mondo S."/>
            <person name="Pangilinan J."/>
            <person name="Riley R."/>
            <person name="Labutti K."/>
            <person name="Andreopoulos B."/>
            <person name="Lipzen A."/>
            <person name="Chen C."/>
            <person name="Yanf M."/>
            <person name="Daum C."/>
            <person name="Ng V."/>
            <person name="Clum A."/>
            <person name="Ohm R."/>
            <person name="Martin F."/>
            <person name="Silar P."/>
            <person name="Natvig D."/>
            <person name="Lalanne C."/>
            <person name="Gautier V."/>
            <person name="Ament-Velasquez S.L."/>
            <person name="Kruys A."/>
            <person name="Hutchinson M.I."/>
            <person name="Powell A.J."/>
            <person name="Barry K."/>
            <person name="Miller A.N."/>
            <person name="Grigoriev I.V."/>
            <person name="Debuchy R."/>
            <person name="Gladieux P."/>
            <person name="Thoren M.H."/>
            <person name="Johannesson H."/>
        </authorList>
    </citation>
    <scope>NUCLEOTIDE SEQUENCE</scope>
    <source>
        <strain evidence="3">CBS 359.72</strain>
    </source>
</reference>
<feature type="compositionally biased region" description="Basic residues" evidence="1">
    <location>
        <begin position="78"/>
        <end position="95"/>
    </location>
</feature>
<accession>A0AAN7CYD9</accession>
<gene>
    <name evidence="3" type="ORF">C7999DRAFT_38370</name>
</gene>
<keyword evidence="4" id="KW-1185">Reference proteome</keyword>
<dbReference type="PANTHER" id="PTHR28219:SF1">
    <property type="entry name" value="UPF0642 PROTEIN YBL028C"/>
    <property type="match status" value="1"/>
</dbReference>
<evidence type="ECO:0000259" key="2">
    <source>
        <dbReference type="Pfam" id="PF10338"/>
    </source>
</evidence>
<evidence type="ECO:0000256" key="1">
    <source>
        <dbReference type="SAM" id="MobiDB-lite"/>
    </source>
</evidence>
<dbReference type="AlphaFoldDB" id="A0AAN7CYD9"/>
<reference evidence="3" key="1">
    <citation type="journal article" date="2023" name="Mol. Phylogenet. Evol.">
        <title>Genome-scale phylogeny and comparative genomics of the fungal order Sordariales.</title>
        <authorList>
            <person name="Hensen N."/>
            <person name="Bonometti L."/>
            <person name="Westerberg I."/>
            <person name="Brannstrom I.O."/>
            <person name="Guillou S."/>
            <person name="Cros-Aarteil S."/>
            <person name="Calhoun S."/>
            <person name="Haridas S."/>
            <person name="Kuo A."/>
            <person name="Mondo S."/>
            <person name="Pangilinan J."/>
            <person name="Riley R."/>
            <person name="LaButti K."/>
            <person name="Andreopoulos B."/>
            <person name="Lipzen A."/>
            <person name="Chen C."/>
            <person name="Yan M."/>
            <person name="Daum C."/>
            <person name="Ng V."/>
            <person name="Clum A."/>
            <person name="Steindorff A."/>
            <person name="Ohm R.A."/>
            <person name="Martin F."/>
            <person name="Silar P."/>
            <person name="Natvig D.O."/>
            <person name="Lalanne C."/>
            <person name="Gautier V."/>
            <person name="Ament-Velasquez S.L."/>
            <person name="Kruys A."/>
            <person name="Hutchinson M.I."/>
            <person name="Powell A.J."/>
            <person name="Barry K."/>
            <person name="Miller A.N."/>
            <person name="Grigoriev I.V."/>
            <person name="Debuchy R."/>
            <person name="Gladieux P."/>
            <person name="Hiltunen Thoren M."/>
            <person name="Johannesson H."/>
        </authorList>
    </citation>
    <scope>NUCLEOTIDE SEQUENCE</scope>
    <source>
        <strain evidence="3">CBS 359.72</strain>
    </source>
</reference>
<organism evidence="3 4">
    <name type="scientific">Corynascus novoguineensis</name>
    <dbReference type="NCBI Taxonomy" id="1126955"/>
    <lineage>
        <taxon>Eukaryota</taxon>
        <taxon>Fungi</taxon>
        <taxon>Dikarya</taxon>
        <taxon>Ascomycota</taxon>
        <taxon>Pezizomycotina</taxon>
        <taxon>Sordariomycetes</taxon>
        <taxon>Sordariomycetidae</taxon>
        <taxon>Sordariales</taxon>
        <taxon>Chaetomiaceae</taxon>
        <taxon>Corynascus</taxon>
    </lineage>
</organism>
<dbReference type="EMBL" id="MU857612">
    <property type="protein sequence ID" value="KAK4250524.1"/>
    <property type="molecule type" value="Genomic_DNA"/>
</dbReference>
<sequence>MAKSSRSRVVKENNRRLKKNVFGPVESERIERLSAKLLALAAEPKPQNDVEMNEEPMDEAKEVAAKEDTMDIADAKPASKKVGNKRKVEKRRGKKSSIVFPMRGPKRNKK</sequence>
<evidence type="ECO:0000313" key="4">
    <source>
        <dbReference type="Proteomes" id="UP001303647"/>
    </source>
</evidence>
<evidence type="ECO:0000313" key="3">
    <source>
        <dbReference type="EMBL" id="KAK4250524.1"/>
    </source>
</evidence>
<feature type="compositionally biased region" description="Basic and acidic residues" evidence="1">
    <location>
        <begin position="58"/>
        <end position="69"/>
    </location>
</feature>
<feature type="domain" description="DUF2423" evidence="2">
    <location>
        <begin position="1"/>
        <end position="44"/>
    </location>
</feature>
<feature type="region of interest" description="Disordered" evidence="1">
    <location>
        <begin position="44"/>
        <end position="110"/>
    </location>
</feature>
<protein>
    <recommendedName>
        <fullName evidence="2">DUF2423 domain-containing protein</fullName>
    </recommendedName>
</protein>
<dbReference type="Pfam" id="PF10338">
    <property type="entry name" value="YBL028C_N"/>
    <property type="match status" value="1"/>
</dbReference>
<dbReference type="GO" id="GO:0030687">
    <property type="term" value="C:preribosome, large subunit precursor"/>
    <property type="evidence" value="ECO:0007669"/>
    <property type="project" value="TreeGrafter"/>
</dbReference>
<proteinExistence type="predicted"/>
<comment type="caution">
    <text evidence="3">The sequence shown here is derived from an EMBL/GenBank/DDBJ whole genome shotgun (WGS) entry which is preliminary data.</text>
</comment>